<dbReference type="Pfam" id="PF00011">
    <property type="entry name" value="HSP20"/>
    <property type="match status" value="1"/>
</dbReference>
<comment type="similarity">
    <text evidence="1 2">Belongs to the small heat shock protein (HSP20) family.</text>
</comment>
<dbReference type="PROSITE" id="PS01031">
    <property type="entry name" value="SHSP"/>
    <property type="match status" value="1"/>
</dbReference>
<protein>
    <recommendedName>
        <fullName evidence="3">SHSP domain-containing protein</fullName>
    </recommendedName>
</protein>
<comment type="caution">
    <text evidence="4">The sequence shown here is derived from an EMBL/GenBank/DDBJ whole genome shotgun (WGS) entry which is preliminary data.</text>
</comment>
<dbReference type="Gene3D" id="2.60.40.790">
    <property type="match status" value="1"/>
</dbReference>
<dbReference type="InterPro" id="IPR002068">
    <property type="entry name" value="A-crystallin/Hsp20_dom"/>
</dbReference>
<dbReference type="SUPFAM" id="SSF49764">
    <property type="entry name" value="HSP20-like chaperones"/>
    <property type="match status" value="1"/>
</dbReference>
<keyword evidence="5" id="KW-1185">Reference proteome</keyword>
<evidence type="ECO:0000313" key="4">
    <source>
        <dbReference type="EMBL" id="KAK8731730.1"/>
    </source>
</evidence>
<reference evidence="4 5" key="1">
    <citation type="journal article" date="2024" name="BMC Genomics">
        <title>Genome assembly of redclaw crayfish (Cherax quadricarinatus) provides insights into its immune adaptation and hypoxia tolerance.</title>
        <authorList>
            <person name="Liu Z."/>
            <person name="Zheng J."/>
            <person name="Li H."/>
            <person name="Fang K."/>
            <person name="Wang S."/>
            <person name="He J."/>
            <person name="Zhou D."/>
            <person name="Weng S."/>
            <person name="Chi M."/>
            <person name="Gu Z."/>
            <person name="He J."/>
            <person name="Li F."/>
            <person name="Wang M."/>
        </authorList>
    </citation>
    <scope>NUCLEOTIDE SEQUENCE [LARGE SCALE GENOMIC DNA]</scope>
    <source>
        <strain evidence="4">ZL_2023a</strain>
    </source>
</reference>
<feature type="non-terminal residue" evidence="4">
    <location>
        <position position="1"/>
    </location>
</feature>
<feature type="domain" description="SHSP" evidence="3">
    <location>
        <begin position="70"/>
        <end position="165"/>
    </location>
</feature>
<proteinExistence type="inferred from homology"/>
<evidence type="ECO:0000256" key="2">
    <source>
        <dbReference type="RuleBase" id="RU003616"/>
    </source>
</evidence>
<dbReference type="GO" id="GO:0009408">
    <property type="term" value="P:response to heat"/>
    <property type="evidence" value="ECO:0007669"/>
    <property type="project" value="TreeGrafter"/>
</dbReference>
<name>A0AAW0WHM3_CHEQU</name>
<organism evidence="4 5">
    <name type="scientific">Cherax quadricarinatus</name>
    <name type="common">Australian red claw crayfish</name>
    <dbReference type="NCBI Taxonomy" id="27406"/>
    <lineage>
        <taxon>Eukaryota</taxon>
        <taxon>Metazoa</taxon>
        <taxon>Ecdysozoa</taxon>
        <taxon>Arthropoda</taxon>
        <taxon>Crustacea</taxon>
        <taxon>Multicrustacea</taxon>
        <taxon>Malacostraca</taxon>
        <taxon>Eumalacostraca</taxon>
        <taxon>Eucarida</taxon>
        <taxon>Decapoda</taxon>
        <taxon>Pleocyemata</taxon>
        <taxon>Astacidea</taxon>
        <taxon>Parastacoidea</taxon>
        <taxon>Parastacidae</taxon>
        <taxon>Cherax</taxon>
    </lineage>
</organism>
<sequence length="165" mass="18859">AFMMPSEKNLNVVQRESFFDDTFFKENWEDFDRAVQSIVDKFDNRGLKVDQGSRTECRDVYSKIRTRKIGQDLYASQALQITEKDGKFQAVMDVKDFNPGELQVRAVDDRIVVEGSYQKVSEDGALSSWKSFYKEFTLHPAADIDLVTTALSKDGVLTIKAPKKE</sequence>
<evidence type="ECO:0000313" key="5">
    <source>
        <dbReference type="Proteomes" id="UP001445076"/>
    </source>
</evidence>
<dbReference type="PANTHER" id="PTHR45640:SF26">
    <property type="entry name" value="RE23625P"/>
    <property type="match status" value="1"/>
</dbReference>
<dbReference type="PRINTS" id="PR00299">
    <property type="entry name" value="ACRYSTALLIN"/>
</dbReference>
<dbReference type="AlphaFoldDB" id="A0AAW0WHM3"/>
<dbReference type="CDD" id="cd06526">
    <property type="entry name" value="metazoan_ACD"/>
    <property type="match status" value="1"/>
</dbReference>
<accession>A0AAW0WHM3</accession>
<dbReference type="InterPro" id="IPR001436">
    <property type="entry name" value="Alpha-crystallin/sHSP_animal"/>
</dbReference>
<dbReference type="GO" id="GO:0005634">
    <property type="term" value="C:nucleus"/>
    <property type="evidence" value="ECO:0007669"/>
    <property type="project" value="TreeGrafter"/>
</dbReference>
<dbReference type="GO" id="GO:0042026">
    <property type="term" value="P:protein refolding"/>
    <property type="evidence" value="ECO:0007669"/>
    <property type="project" value="TreeGrafter"/>
</dbReference>
<evidence type="ECO:0000259" key="3">
    <source>
        <dbReference type="PROSITE" id="PS01031"/>
    </source>
</evidence>
<dbReference type="GO" id="GO:0005737">
    <property type="term" value="C:cytoplasm"/>
    <property type="evidence" value="ECO:0007669"/>
    <property type="project" value="TreeGrafter"/>
</dbReference>
<evidence type="ECO:0000256" key="1">
    <source>
        <dbReference type="PROSITE-ProRule" id="PRU00285"/>
    </source>
</evidence>
<feature type="non-terminal residue" evidence="4">
    <location>
        <position position="165"/>
    </location>
</feature>
<dbReference type="EMBL" id="JARKIK010000060">
    <property type="protein sequence ID" value="KAK8731730.1"/>
    <property type="molecule type" value="Genomic_DNA"/>
</dbReference>
<dbReference type="GO" id="GO:0051082">
    <property type="term" value="F:unfolded protein binding"/>
    <property type="evidence" value="ECO:0007669"/>
    <property type="project" value="TreeGrafter"/>
</dbReference>
<dbReference type="Proteomes" id="UP001445076">
    <property type="component" value="Unassembled WGS sequence"/>
</dbReference>
<gene>
    <name evidence="4" type="ORF">OTU49_007446</name>
</gene>
<dbReference type="PANTHER" id="PTHR45640">
    <property type="entry name" value="HEAT SHOCK PROTEIN HSP-12.2-RELATED"/>
    <property type="match status" value="1"/>
</dbReference>
<dbReference type="InterPro" id="IPR008978">
    <property type="entry name" value="HSP20-like_chaperone"/>
</dbReference>